<dbReference type="PANTHER" id="PTHR10582:SF2">
    <property type="entry name" value="INACTIVE"/>
    <property type="match status" value="1"/>
</dbReference>
<dbReference type="GO" id="GO:0098703">
    <property type="term" value="P:calcium ion import across plasma membrane"/>
    <property type="evidence" value="ECO:0007669"/>
    <property type="project" value="TreeGrafter"/>
</dbReference>
<evidence type="ECO:0000259" key="7">
    <source>
        <dbReference type="Pfam" id="PF00520"/>
    </source>
</evidence>
<evidence type="ECO:0000256" key="4">
    <source>
        <dbReference type="ARBA" id="ARBA00022989"/>
    </source>
</evidence>
<feature type="transmembrane region" description="Helical" evidence="6">
    <location>
        <begin position="337"/>
        <end position="355"/>
    </location>
</feature>
<dbReference type="InterPro" id="IPR005821">
    <property type="entry name" value="Ion_trans_dom"/>
</dbReference>
<dbReference type="Pfam" id="PF00520">
    <property type="entry name" value="Ion_trans"/>
    <property type="match status" value="1"/>
</dbReference>
<organism evidence="8">
    <name type="scientific">Strombidium inclinatum</name>
    <dbReference type="NCBI Taxonomy" id="197538"/>
    <lineage>
        <taxon>Eukaryota</taxon>
        <taxon>Sar</taxon>
        <taxon>Alveolata</taxon>
        <taxon>Ciliophora</taxon>
        <taxon>Intramacronucleata</taxon>
        <taxon>Spirotrichea</taxon>
        <taxon>Oligotrichia</taxon>
        <taxon>Strombidiidae</taxon>
        <taxon>Strombidium</taxon>
    </lineage>
</organism>
<feature type="transmembrane region" description="Helical" evidence="6">
    <location>
        <begin position="392"/>
        <end position="410"/>
    </location>
</feature>
<keyword evidence="5 6" id="KW-0472">Membrane</keyword>
<proteinExistence type="predicted"/>
<evidence type="ECO:0000256" key="6">
    <source>
        <dbReference type="SAM" id="Phobius"/>
    </source>
</evidence>
<keyword evidence="3" id="KW-0677">Repeat</keyword>
<name>A0A7S3ILI3_9SPIT</name>
<feature type="transmembrane region" description="Helical" evidence="6">
    <location>
        <begin position="574"/>
        <end position="596"/>
    </location>
</feature>
<comment type="subcellular location">
    <subcellularLocation>
        <location evidence="1">Membrane</location>
        <topology evidence="1">Multi-pass membrane protein</topology>
    </subcellularLocation>
</comment>
<keyword evidence="4 6" id="KW-1133">Transmembrane helix</keyword>
<dbReference type="EMBL" id="HBIH01018625">
    <property type="protein sequence ID" value="CAE0326837.1"/>
    <property type="molecule type" value="Transcribed_RNA"/>
</dbReference>
<sequence>MLALGEKPGRVVKDKDGLKRYIHSLGSVNYLKIESTNHLLFACQFYEDRQICLQEQYNDHDGNTHFDDIFKIKINEITLRELLLIQSIYACHTQSDIERLVNYQPNPTIFFKVFLELGVKSLVSYLAFDSRSIKSLLSEKNHEYFDSKFPVFYKNEDGGSAIDVSLSKNQIRSVNLMINYIIKHQNSFVFSHLFEFNLVDLLNKGVTMAPLFNSSIFNHTFDFDEWPATNSNTKKVLAPFNKSMFKLRFEYPDIYRNIYLKDHAREQKALAGKLDLSMQKVFKIKYQLNILTSMSENDGSITEAISSSEELEIFKTDVVKDMLDYKWQAFAQRQHRIGAFIHTIYVIVLILYINLQYLETPVTYVPAAGCTTKNIETEDCSISRSTDPADPYYLWIIFVCLFYPLAYDGTQAFKQGASYLEDPWNYVDIMHISLGYVNIYTQGLGPLLLSSKIIMIIVVLVCLIKTFFFMRIVMSFSYIVTMIQNVIIDLRVFLLFFAILILKFSMIFDVISPNDAAEYKHVGKYSANLLTTLRLSLGDFDFGVLEDDDYDYTKDDQGNITSVTKVPLNKRQHILFWITWVLMVIFSSLIFLNFIIAEVSNSYANVKVNIDALIYKERAGLINEAEDIMSANTKKTNKTKFPKYIVIRENED</sequence>
<keyword evidence="2 6" id="KW-0812">Transmembrane</keyword>
<accession>A0A7S3ILI3</accession>
<reference evidence="8" key="1">
    <citation type="submission" date="2021-01" db="EMBL/GenBank/DDBJ databases">
        <authorList>
            <person name="Corre E."/>
            <person name="Pelletier E."/>
            <person name="Niang G."/>
            <person name="Scheremetjew M."/>
            <person name="Finn R."/>
            <person name="Kale V."/>
            <person name="Holt S."/>
            <person name="Cochrane G."/>
            <person name="Meng A."/>
            <person name="Brown T."/>
            <person name="Cohen L."/>
        </authorList>
    </citation>
    <scope>NUCLEOTIDE SEQUENCE</scope>
    <source>
        <strain evidence="8">S3</strain>
    </source>
</reference>
<protein>
    <recommendedName>
        <fullName evidence="7">Ion transport domain-containing protein</fullName>
    </recommendedName>
</protein>
<gene>
    <name evidence="8" type="ORF">SINC0208_LOCUS7464</name>
</gene>
<dbReference type="AlphaFoldDB" id="A0A7S3ILI3"/>
<evidence type="ECO:0000256" key="1">
    <source>
        <dbReference type="ARBA" id="ARBA00004141"/>
    </source>
</evidence>
<feature type="domain" description="Ion transport" evidence="7">
    <location>
        <begin position="416"/>
        <end position="607"/>
    </location>
</feature>
<evidence type="ECO:0000313" key="8">
    <source>
        <dbReference type="EMBL" id="CAE0326837.1"/>
    </source>
</evidence>
<feature type="transmembrane region" description="Helical" evidence="6">
    <location>
        <begin position="453"/>
        <end position="480"/>
    </location>
</feature>
<dbReference type="GO" id="GO:0005216">
    <property type="term" value="F:monoatomic ion channel activity"/>
    <property type="evidence" value="ECO:0007669"/>
    <property type="project" value="InterPro"/>
</dbReference>
<evidence type="ECO:0000256" key="5">
    <source>
        <dbReference type="ARBA" id="ARBA00023136"/>
    </source>
</evidence>
<feature type="transmembrane region" description="Helical" evidence="6">
    <location>
        <begin position="492"/>
        <end position="511"/>
    </location>
</feature>
<evidence type="ECO:0000256" key="3">
    <source>
        <dbReference type="ARBA" id="ARBA00022737"/>
    </source>
</evidence>
<evidence type="ECO:0000256" key="2">
    <source>
        <dbReference type="ARBA" id="ARBA00022692"/>
    </source>
</evidence>
<dbReference type="InterPro" id="IPR024862">
    <property type="entry name" value="TRPV"/>
</dbReference>
<dbReference type="GO" id="GO:0005886">
    <property type="term" value="C:plasma membrane"/>
    <property type="evidence" value="ECO:0007669"/>
    <property type="project" value="TreeGrafter"/>
</dbReference>
<dbReference type="PANTHER" id="PTHR10582">
    <property type="entry name" value="TRANSIENT RECEPTOR POTENTIAL ION CHANNEL PROTEIN"/>
    <property type="match status" value="1"/>
</dbReference>